<evidence type="ECO:0000256" key="2">
    <source>
        <dbReference type="ARBA" id="ARBA00022729"/>
    </source>
</evidence>
<dbReference type="AlphaFoldDB" id="A0A285D3U7"/>
<dbReference type="Proteomes" id="UP000219546">
    <property type="component" value="Unassembled WGS sequence"/>
</dbReference>
<dbReference type="SUPFAM" id="SSF56601">
    <property type="entry name" value="beta-lactamase/transpeptidase-like"/>
    <property type="match status" value="1"/>
</dbReference>
<dbReference type="RefSeq" id="WP_097159952.1">
    <property type="nucleotide sequence ID" value="NZ_JBEPMQ010000009.1"/>
</dbReference>
<dbReference type="GO" id="GO:0009252">
    <property type="term" value="P:peptidoglycan biosynthetic process"/>
    <property type="evidence" value="ECO:0007669"/>
    <property type="project" value="UniProtKB-KW"/>
</dbReference>
<evidence type="ECO:0000256" key="10">
    <source>
        <dbReference type="SAM" id="Phobius"/>
    </source>
</evidence>
<evidence type="ECO:0000259" key="11">
    <source>
        <dbReference type="Pfam" id="PF00768"/>
    </source>
</evidence>
<evidence type="ECO:0000256" key="4">
    <source>
        <dbReference type="ARBA" id="ARBA00022960"/>
    </source>
</evidence>
<keyword evidence="10" id="KW-0472">Membrane</keyword>
<evidence type="ECO:0000256" key="6">
    <source>
        <dbReference type="ARBA" id="ARBA00023316"/>
    </source>
</evidence>
<organism evidence="12 13">
    <name type="scientific">Bacillus oleivorans</name>
    <dbReference type="NCBI Taxonomy" id="1448271"/>
    <lineage>
        <taxon>Bacteria</taxon>
        <taxon>Bacillati</taxon>
        <taxon>Bacillota</taxon>
        <taxon>Bacilli</taxon>
        <taxon>Bacillales</taxon>
        <taxon>Bacillaceae</taxon>
        <taxon>Bacillus</taxon>
    </lineage>
</organism>
<evidence type="ECO:0000256" key="3">
    <source>
        <dbReference type="ARBA" id="ARBA00022801"/>
    </source>
</evidence>
<dbReference type="InterPro" id="IPR012338">
    <property type="entry name" value="Beta-lactam/transpept-like"/>
</dbReference>
<dbReference type="Pfam" id="PF00768">
    <property type="entry name" value="Peptidase_S11"/>
    <property type="match status" value="1"/>
</dbReference>
<comment type="similarity">
    <text evidence="1 9">Belongs to the peptidase S11 family.</text>
</comment>
<dbReference type="OrthoDB" id="9791132at2"/>
<keyword evidence="5" id="KW-0573">Peptidoglycan synthesis</keyword>
<evidence type="ECO:0000256" key="1">
    <source>
        <dbReference type="ARBA" id="ARBA00007164"/>
    </source>
</evidence>
<feature type="domain" description="Peptidase S11 D-alanyl-D-alanine carboxypeptidase A N-terminal" evidence="11">
    <location>
        <begin position="28"/>
        <end position="255"/>
    </location>
</feature>
<dbReference type="GO" id="GO:0009002">
    <property type="term" value="F:serine-type D-Ala-D-Ala carboxypeptidase activity"/>
    <property type="evidence" value="ECO:0007669"/>
    <property type="project" value="InterPro"/>
</dbReference>
<dbReference type="InterPro" id="IPR018044">
    <property type="entry name" value="Peptidase_S11"/>
</dbReference>
<keyword evidence="13" id="KW-1185">Reference proteome</keyword>
<keyword evidence="4" id="KW-0133">Cell shape</keyword>
<keyword evidence="10" id="KW-0812">Transmembrane</keyword>
<keyword evidence="12" id="KW-0645">Protease</keyword>
<feature type="active site" description="Proton acceptor" evidence="7">
    <location>
        <position position="65"/>
    </location>
</feature>
<evidence type="ECO:0000313" key="12">
    <source>
        <dbReference type="EMBL" id="SNX74449.1"/>
    </source>
</evidence>
<keyword evidence="6" id="KW-0961">Cell wall biogenesis/degradation</keyword>
<accession>A0A285D3U7</accession>
<keyword evidence="10" id="KW-1133">Transmembrane helix</keyword>
<name>A0A285D3U7_9BACI</name>
<evidence type="ECO:0000256" key="9">
    <source>
        <dbReference type="RuleBase" id="RU004016"/>
    </source>
</evidence>
<dbReference type="GO" id="GO:0071555">
    <property type="term" value="P:cell wall organization"/>
    <property type="evidence" value="ECO:0007669"/>
    <property type="project" value="UniProtKB-KW"/>
</dbReference>
<evidence type="ECO:0000256" key="8">
    <source>
        <dbReference type="PIRSR" id="PIRSR618044-2"/>
    </source>
</evidence>
<protein>
    <submittedName>
        <fullName evidence="12">D-alanyl-D-alanine carboxypeptidase</fullName>
    </submittedName>
</protein>
<reference evidence="12 13" key="1">
    <citation type="submission" date="2017-08" db="EMBL/GenBank/DDBJ databases">
        <authorList>
            <person name="de Groot N.N."/>
        </authorList>
    </citation>
    <scope>NUCLEOTIDE SEQUENCE [LARGE SCALE GENOMIC DNA]</scope>
    <source>
        <strain evidence="12 13">JC228</strain>
    </source>
</reference>
<feature type="active site" evidence="7">
    <location>
        <position position="117"/>
    </location>
</feature>
<dbReference type="GO" id="GO:0006508">
    <property type="term" value="P:proteolysis"/>
    <property type="evidence" value="ECO:0007669"/>
    <property type="project" value="InterPro"/>
</dbReference>
<dbReference type="PRINTS" id="PR00725">
    <property type="entry name" value="DADACBPTASE1"/>
</dbReference>
<keyword evidence="2" id="KW-0732">Signal</keyword>
<feature type="binding site" evidence="8">
    <location>
        <position position="226"/>
    </location>
    <ligand>
        <name>substrate</name>
    </ligand>
</feature>
<dbReference type="EMBL" id="OAOP01000009">
    <property type="protein sequence ID" value="SNX74449.1"/>
    <property type="molecule type" value="Genomic_DNA"/>
</dbReference>
<evidence type="ECO:0000256" key="5">
    <source>
        <dbReference type="ARBA" id="ARBA00022984"/>
    </source>
</evidence>
<sequence>MNRLILTITSFLFINTIIASTAYGITDPAPPTITSEAAIILEADSGRILFEKNADAQMYPASLTKIATAIYAIETGNLDDIVTVSSHARDVDGTRVYLEEGEKVTLKKLLQGLLINSGNDAGVAIAEHLSGSVEQFASDLNKYLKNVIGVENTNFENPHGLYEQDHVTTAEDLAKITQYAMNNEGFREIFGTKQLEWQGESWVTTLYSHHKLVKGEIPYEEVTGGKNGYVDQSGFTLATTAENNQLDLIVVTLKSSSEAIAYQDTVSLLDFGFNNFATASIAKGNTFDADGEEFKTADTLFYTYPINEQVNMEVNKEGTLEVTGKDGTVIASYELEPMEVAATAEVKKSTAVQESNLSLFSGFSSSLIFLLASIAIGIVILYFRQTRKV</sequence>
<feature type="active site" description="Acyl-ester intermediate" evidence="7">
    <location>
        <position position="62"/>
    </location>
</feature>
<evidence type="ECO:0000313" key="13">
    <source>
        <dbReference type="Proteomes" id="UP000219546"/>
    </source>
</evidence>
<dbReference type="GO" id="GO:0008360">
    <property type="term" value="P:regulation of cell shape"/>
    <property type="evidence" value="ECO:0007669"/>
    <property type="project" value="UniProtKB-KW"/>
</dbReference>
<dbReference type="PANTHER" id="PTHR21581">
    <property type="entry name" value="D-ALANYL-D-ALANINE CARBOXYPEPTIDASE"/>
    <property type="match status" value="1"/>
</dbReference>
<keyword evidence="12" id="KW-0121">Carboxypeptidase</keyword>
<keyword evidence="3" id="KW-0378">Hydrolase</keyword>
<gene>
    <name evidence="12" type="ORF">SAMN05877753_109109</name>
</gene>
<dbReference type="Gene3D" id="3.40.710.10">
    <property type="entry name" value="DD-peptidase/beta-lactamase superfamily"/>
    <property type="match status" value="1"/>
</dbReference>
<dbReference type="InterPro" id="IPR001967">
    <property type="entry name" value="Peptidase_S11_N"/>
</dbReference>
<feature type="transmembrane region" description="Helical" evidence="10">
    <location>
        <begin position="357"/>
        <end position="383"/>
    </location>
</feature>
<dbReference type="PANTHER" id="PTHR21581:SF33">
    <property type="entry name" value="D-ALANYL-D-ALANINE CARBOXYPEPTIDASE DACB"/>
    <property type="match status" value="1"/>
</dbReference>
<evidence type="ECO:0000256" key="7">
    <source>
        <dbReference type="PIRSR" id="PIRSR618044-1"/>
    </source>
</evidence>
<proteinExistence type="inferred from homology"/>